<evidence type="ECO:0000259" key="2">
    <source>
        <dbReference type="Pfam" id="PF12697"/>
    </source>
</evidence>
<protein>
    <submittedName>
        <fullName evidence="3">Alpha/beta hydrolase</fullName>
    </submittedName>
</protein>
<evidence type="ECO:0000313" key="3">
    <source>
        <dbReference type="EMBL" id="QQB15553.1"/>
    </source>
</evidence>
<dbReference type="GO" id="GO:0016787">
    <property type="term" value="F:hydrolase activity"/>
    <property type="evidence" value="ECO:0007669"/>
    <property type="project" value="UniProtKB-KW"/>
</dbReference>
<dbReference type="InterPro" id="IPR050471">
    <property type="entry name" value="AB_hydrolase"/>
</dbReference>
<gene>
    <name evidence="3" type="ORF">I6H47_06380</name>
</gene>
<keyword evidence="3" id="KW-0378">Hydrolase</keyword>
<accession>A0A7T4A1J8</accession>
<evidence type="ECO:0000256" key="1">
    <source>
        <dbReference type="SAM" id="MobiDB-lite"/>
    </source>
</evidence>
<evidence type="ECO:0000313" key="4">
    <source>
        <dbReference type="Proteomes" id="UP000595374"/>
    </source>
</evidence>
<dbReference type="EMBL" id="CP065989">
    <property type="protein sequence ID" value="QQB15553.1"/>
    <property type="molecule type" value="Genomic_DNA"/>
</dbReference>
<feature type="domain" description="AB hydrolase-1" evidence="2">
    <location>
        <begin position="59"/>
        <end position="307"/>
    </location>
</feature>
<dbReference type="AlphaFoldDB" id="A0A7T4A1J8"/>
<dbReference type="SUPFAM" id="SSF53474">
    <property type="entry name" value="alpha/beta-Hydrolases"/>
    <property type="match status" value="1"/>
</dbReference>
<organism evidence="3 4">
    <name type="scientific">Brevibacterium casei</name>
    <dbReference type="NCBI Taxonomy" id="33889"/>
    <lineage>
        <taxon>Bacteria</taxon>
        <taxon>Bacillati</taxon>
        <taxon>Actinomycetota</taxon>
        <taxon>Actinomycetes</taxon>
        <taxon>Micrococcales</taxon>
        <taxon>Brevibacteriaceae</taxon>
        <taxon>Brevibacterium</taxon>
    </lineage>
</organism>
<reference evidence="3 4" key="1">
    <citation type="submission" date="2020-12" db="EMBL/GenBank/DDBJ databases">
        <title>FDA dAtabase for Regulatory Grade micrObial Sequences (FDA-ARGOS): Supporting development and validation of Infectious Disease Dx tests.</title>
        <authorList>
            <person name="Sproer C."/>
            <person name="Gronow S."/>
            <person name="Severitt S."/>
            <person name="Schroder I."/>
            <person name="Tallon L."/>
            <person name="Sadzewicz L."/>
            <person name="Zhao X."/>
            <person name="Boylan J."/>
            <person name="Ott S."/>
            <person name="Bowen H."/>
            <person name="Vavikolanu K."/>
            <person name="Mehta A."/>
            <person name="Aluvathingal J."/>
            <person name="Nadendla S."/>
            <person name="Lowell S."/>
            <person name="Myers T."/>
            <person name="Yan Y."/>
            <person name="Sichtig H."/>
        </authorList>
    </citation>
    <scope>NUCLEOTIDE SEQUENCE [LARGE SCALE GENOMIC DNA]</scope>
    <source>
        <strain evidence="3 4">FDAARGOS_990</strain>
    </source>
</reference>
<dbReference type="InterPro" id="IPR000073">
    <property type="entry name" value="AB_hydrolase_1"/>
</dbReference>
<dbReference type="PANTHER" id="PTHR43433:SF1">
    <property type="entry name" value="BLL5160 PROTEIN"/>
    <property type="match status" value="1"/>
</dbReference>
<feature type="region of interest" description="Disordered" evidence="1">
    <location>
        <begin position="1"/>
        <end position="33"/>
    </location>
</feature>
<dbReference type="InterPro" id="IPR029058">
    <property type="entry name" value="AB_hydrolase_fold"/>
</dbReference>
<name>A0A7T4A1J8_9MICO</name>
<dbReference type="PANTHER" id="PTHR43433">
    <property type="entry name" value="HYDROLASE, ALPHA/BETA FOLD FAMILY PROTEIN"/>
    <property type="match status" value="1"/>
</dbReference>
<dbReference type="Gene3D" id="3.40.50.1820">
    <property type="entry name" value="alpha/beta hydrolase"/>
    <property type="match status" value="1"/>
</dbReference>
<dbReference type="Proteomes" id="UP000595374">
    <property type="component" value="Chromosome"/>
</dbReference>
<dbReference type="RefSeq" id="WP_198500536.1">
    <property type="nucleotide sequence ID" value="NZ_CP065989.1"/>
</dbReference>
<dbReference type="Pfam" id="PF12697">
    <property type="entry name" value="Abhydrolase_6"/>
    <property type="match status" value="1"/>
</dbReference>
<sequence>MTVPPRPDSSDKSDSSDTSGSSRPPHLDPGDGLTEEIVTLADGRRIRTVTAGEAPGPCIVFEAGMGASAAAWTHIQREVATRTRTVSYDRANIGGSADDRSPRSLERIVDDLAEVVDQVAGNTPVVLVGHSWGGPIVRLFAHLNPERVAGMVLVDATASAILSPAVAALNAGSMRLGSLLIRAGQGDRFTRTLLPDGASPLITEADLALFWRDSLTQRAMRMALREERHVTSSIALMRMLERDGGPDVPGVVLQGGRQRGLLERRMRSRQNAAAATIVDAMPQGRLVVLEDAGHLVTHERPDAVIDAVDDVLSR</sequence>
<proteinExistence type="predicted"/>